<keyword evidence="2" id="KW-0732">Signal</keyword>
<dbReference type="EMBL" id="JAUESC010000384">
    <property type="protein sequence ID" value="KAK0582007.1"/>
    <property type="molecule type" value="Genomic_DNA"/>
</dbReference>
<dbReference type="Pfam" id="PF00067">
    <property type="entry name" value="p450"/>
    <property type="match status" value="1"/>
</dbReference>
<dbReference type="AlphaFoldDB" id="A0AA39RXI7"/>
<evidence type="ECO:0000256" key="2">
    <source>
        <dbReference type="SAM" id="SignalP"/>
    </source>
</evidence>
<dbReference type="SUPFAM" id="SSF48264">
    <property type="entry name" value="Cytochrome P450"/>
    <property type="match status" value="1"/>
</dbReference>
<dbReference type="Proteomes" id="UP001168877">
    <property type="component" value="Unassembled WGS sequence"/>
</dbReference>
<dbReference type="PRINTS" id="PR00463">
    <property type="entry name" value="EP450I"/>
</dbReference>
<dbReference type="GO" id="GO:0020037">
    <property type="term" value="F:heme binding"/>
    <property type="evidence" value="ECO:0007669"/>
    <property type="project" value="InterPro"/>
</dbReference>
<dbReference type="InterPro" id="IPR002401">
    <property type="entry name" value="Cyt_P450_E_grp-I"/>
</dbReference>
<dbReference type="GO" id="GO:0016705">
    <property type="term" value="F:oxidoreductase activity, acting on paired donors, with incorporation or reduction of molecular oxygen"/>
    <property type="evidence" value="ECO:0007669"/>
    <property type="project" value="InterPro"/>
</dbReference>
<evidence type="ECO:0000313" key="4">
    <source>
        <dbReference type="Proteomes" id="UP001168877"/>
    </source>
</evidence>
<dbReference type="PANTHER" id="PTHR47950:SF44">
    <property type="entry name" value="CYTOCHROME P450, FAMILY 76, SUBFAMILY C, POLYPEPTIDE 5-RELATED"/>
    <property type="match status" value="1"/>
</dbReference>
<evidence type="ECO:0008006" key="5">
    <source>
        <dbReference type="Google" id="ProtNLM"/>
    </source>
</evidence>
<dbReference type="GO" id="GO:0004497">
    <property type="term" value="F:monooxygenase activity"/>
    <property type="evidence" value="ECO:0007669"/>
    <property type="project" value="InterPro"/>
</dbReference>
<dbReference type="InterPro" id="IPR036396">
    <property type="entry name" value="Cyt_P450_sf"/>
</dbReference>
<dbReference type="Gene3D" id="1.10.630.10">
    <property type="entry name" value="Cytochrome P450"/>
    <property type="match status" value="1"/>
</dbReference>
<dbReference type="InterPro" id="IPR001128">
    <property type="entry name" value="Cyt_P450"/>
</dbReference>
<gene>
    <name evidence="3" type="ORF">LWI29_020363</name>
</gene>
<evidence type="ECO:0000313" key="3">
    <source>
        <dbReference type="EMBL" id="KAK0582007.1"/>
    </source>
</evidence>
<sequence length="306" mass="33994">MDYMLLLLGLSFVLACIHFLTKSLAATKFGPVNLPPGPRPFPVIGNILELGNKPHQALAELSKTYGPIMSLKLGSITTIVISSPHVAKEALQKHDQALSSRTILDGVQVQDHHKVSMVWLPASAPWRNLRKVCATQMFAAQRLDATQAVRQKKVQELVDYVHESCTSGSVVDIGQTAFTTVMNSVSNTFFSIDLAHYQSDLSQNFNDLVYGVMEEIGKPNIANYFPILRSIDPQGIRKCTTTYVEKIFNIFDGIIHERIQARETMMSKESKDLLDSLLNLAEENSSELSLAVIKHLFLVSNNPNLK</sequence>
<reference evidence="3" key="2">
    <citation type="submission" date="2023-06" db="EMBL/GenBank/DDBJ databases">
        <authorList>
            <person name="Swenson N.G."/>
            <person name="Wegrzyn J.L."/>
            <person name="Mcevoy S.L."/>
        </authorList>
    </citation>
    <scope>NUCLEOTIDE SEQUENCE</scope>
    <source>
        <strain evidence="3">NS2018</strain>
        <tissue evidence="3">Leaf</tissue>
    </source>
</reference>
<comment type="caution">
    <text evidence="3">The sequence shown here is derived from an EMBL/GenBank/DDBJ whole genome shotgun (WGS) entry which is preliminary data.</text>
</comment>
<feature type="signal peptide" evidence="2">
    <location>
        <begin position="1"/>
        <end position="25"/>
    </location>
</feature>
<name>A0AA39RXI7_ACESA</name>
<reference evidence="3" key="1">
    <citation type="journal article" date="2022" name="Plant J.">
        <title>Strategies of tolerance reflected in two North American maple genomes.</title>
        <authorList>
            <person name="McEvoy S.L."/>
            <person name="Sezen U.U."/>
            <person name="Trouern-Trend A."/>
            <person name="McMahon S.M."/>
            <person name="Schaberg P.G."/>
            <person name="Yang J."/>
            <person name="Wegrzyn J.L."/>
            <person name="Swenson N.G."/>
        </authorList>
    </citation>
    <scope>NUCLEOTIDE SEQUENCE</scope>
    <source>
        <strain evidence="3">NS2018</strain>
    </source>
</reference>
<organism evidence="3 4">
    <name type="scientific">Acer saccharum</name>
    <name type="common">Sugar maple</name>
    <dbReference type="NCBI Taxonomy" id="4024"/>
    <lineage>
        <taxon>Eukaryota</taxon>
        <taxon>Viridiplantae</taxon>
        <taxon>Streptophyta</taxon>
        <taxon>Embryophyta</taxon>
        <taxon>Tracheophyta</taxon>
        <taxon>Spermatophyta</taxon>
        <taxon>Magnoliopsida</taxon>
        <taxon>eudicotyledons</taxon>
        <taxon>Gunneridae</taxon>
        <taxon>Pentapetalae</taxon>
        <taxon>rosids</taxon>
        <taxon>malvids</taxon>
        <taxon>Sapindales</taxon>
        <taxon>Sapindaceae</taxon>
        <taxon>Hippocastanoideae</taxon>
        <taxon>Acereae</taxon>
        <taxon>Acer</taxon>
    </lineage>
</organism>
<comment type="similarity">
    <text evidence="1">Belongs to the cytochrome P450 family.</text>
</comment>
<dbReference type="PANTHER" id="PTHR47950">
    <property type="entry name" value="CYTOCHROME P450, FAMILY 76, SUBFAMILY C, POLYPEPTIDE 5-RELATED"/>
    <property type="match status" value="1"/>
</dbReference>
<accession>A0AA39RXI7</accession>
<proteinExistence type="inferred from homology"/>
<feature type="chain" id="PRO_5041442069" description="Cytochrome P450" evidence="2">
    <location>
        <begin position="26"/>
        <end position="306"/>
    </location>
</feature>
<keyword evidence="4" id="KW-1185">Reference proteome</keyword>
<evidence type="ECO:0000256" key="1">
    <source>
        <dbReference type="ARBA" id="ARBA00010617"/>
    </source>
</evidence>
<dbReference type="GO" id="GO:0005506">
    <property type="term" value="F:iron ion binding"/>
    <property type="evidence" value="ECO:0007669"/>
    <property type="project" value="InterPro"/>
</dbReference>
<protein>
    <recommendedName>
        <fullName evidence="5">Cytochrome P450</fullName>
    </recommendedName>
</protein>